<dbReference type="InterPro" id="IPR035892">
    <property type="entry name" value="C2_domain_sf"/>
</dbReference>
<organism evidence="5 6">
    <name type="scientific">Marmota monax</name>
    <name type="common">Woodchuck</name>
    <dbReference type="NCBI Taxonomy" id="9995"/>
    <lineage>
        <taxon>Eukaryota</taxon>
        <taxon>Metazoa</taxon>
        <taxon>Chordata</taxon>
        <taxon>Craniata</taxon>
        <taxon>Vertebrata</taxon>
        <taxon>Euteleostomi</taxon>
        <taxon>Mammalia</taxon>
        <taxon>Eutheria</taxon>
        <taxon>Euarchontoglires</taxon>
        <taxon>Glires</taxon>
        <taxon>Rodentia</taxon>
        <taxon>Sciuromorpha</taxon>
        <taxon>Sciuridae</taxon>
        <taxon>Xerinae</taxon>
        <taxon>Marmotini</taxon>
        <taxon>Marmota</taxon>
    </lineage>
</organism>
<reference evidence="5" key="1">
    <citation type="submission" date="2020-08" db="EMBL/GenBank/DDBJ databases">
        <authorList>
            <person name="Shumante A."/>
            <person name="Zimin A.V."/>
            <person name="Puiu D."/>
            <person name="Salzberg S.L."/>
        </authorList>
    </citation>
    <scope>NUCLEOTIDE SEQUENCE</scope>
    <source>
        <strain evidence="5">WC2-LM</strain>
        <tissue evidence="5">Liver</tissue>
    </source>
</reference>
<dbReference type="SUPFAM" id="SSF49562">
    <property type="entry name" value="C2 domain (Calcium/lipid-binding domain, CaLB)"/>
    <property type="match status" value="1"/>
</dbReference>
<accession>A0A834QM02</accession>
<dbReference type="Pfam" id="PF00168">
    <property type="entry name" value="C2"/>
    <property type="match status" value="1"/>
</dbReference>
<evidence type="ECO:0000256" key="2">
    <source>
        <dbReference type="ARBA" id="ARBA00022723"/>
    </source>
</evidence>
<evidence type="ECO:0000256" key="3">
    <source>
        <dbReference type="ARBA" id="ARBA00022837"/>
    </source>
</evidence>
<dbReference type="SMART" id="SM00239">
    <property type="entry name" value="C2"/>
    <property type="match status" value="1"/>
</dbReference>
<evidence type="ECO:0000256" key="1">
    <source>
        <dbReference type="ARBA" id="ARBA00007923"/>
    </source>
</evidence>
<name>A0A834QM02_MARMO</name>
<dbReference type="EMBL" id="WJEC01000661">
    <property type="protein sequence ID" value="KAF7481959.1"/>
    <property type="molecule type" value="Genomic_DNA"/>
</dbReference>
<dbReference type="InterPro" id="IPR040723">
    <property type="entry name" value="cPLA2_C2"/>
</dbReference>
<dbReference type="GO" id="GO:0016020">
    <property type="term" value="C:membrane"/>
    <property type="evidence" value="ECO:0007669"/>
    <property type="project" value="TreeGrafter"/>
</dbReference>
<dbReference type="Proteomes" id="UP000662637">
    <property type="component" value="Unassembled WGS sequence"/>
</dbReference>
<comment type="caution">
    <text evidence="5">The sequence shown here is derived from an EMBL/GenBank/DDBJ whole genome shotgun (WGS) entry which is preliminary data.</text>
</comment>
<sequence>MVLLTLAVSEADPYVILQLPTIPGTKFKTKTVTNSSHPVWNETFSFLIQSQVKNVLELSICDEDLITKDDVCFKVFYDVSEVLPGKLLRKTFSLDPQLQAHQSAVDRKDHKARELSCLNICLDRVGSTALTAGQDKLELELVLKGSYEDTQTSTLGTAPAFRFHYLAAQDAELSGHLRLGTRPLEDSEDSQGLETTTACQSLNPPMTFLFS</sequence>
<evidence type="ECO:0000313" key="5">
    <source>
        <dbReference type="EMBL" id="KAF7481959.1"/>
    </source>
</evidence>
<feature type="domain" description="C2" evidence="4">
    <location>
        <begin position="1"/>
        <end position="92"/>
    </location>
</feature>
<dbReference type="Gene3D" id="2.60.40.150">
    <property type="entry name" value="C2 domain"/>
    <property type="match status" value="1"/>
</dbReference>
<keyword evidence="3" id="KW-0106">Calcium</keyword>
<gene>
    <name evidence="5" type="ORF">GHT09_006795</name>
</gene>
<dbReference type="Pfam" id="PF18695">
    <property type="entry name" value="cPLA2_C2"/>
    <property type="match status" value="1"/>
</dbReference>
<dbReference type="PANTHER" id="PTHR45911">
    <property type="entry name" value="C2 DOMAIN-CONTAINING PROTEIN"/>
    <property type="match status" value="1"/>
</dbReference>
<dbReference type="AlphaFoldDB" id="A0A834QM02"/>
<dbReference type="PROSITE" id="PS50004">
    <property type="entry name" value="C2"/>
    <property type="match status" value="1"/>
</dbReference>
<dbReference type="InterPro" id="IPR000008">
    <property type="entry name" value="C2_dom"/>
</dbReference>
<comment type="similarity">
    <text evidence="1">Belongs to the MCTP family.</text>
</comment>
<dbReference type="PANTHER" id="PTHR45911:SF4">
    <property type="entry name" value="MULTIPLE C2 AND TRANSMEMBRANE DOMAIN-CONTAINING PROTEIN"/>
    <property type="match status" value="1"/>
</dbReference>
<evidence type="ECO:0000259" key="4">
    <source>
        <dbReference type="PROSITE" id="PS50004"/>
    </source>
</evidence>
<dbReference type="GO" id="GO:0005509">
    <property type="term" value="F:calcium ion binding"/>
    <property type="evidence" value="ECO:0007669"/>
    <property type="project" value="TreeGrafter"/>
</dbReference>
<evidence type="ECO:0000313" key="6">
    <source>
        <dbReference type="Proteomes" id="UP000662637"/>
    </source>
</evidence>
<protein>
    <recommendedName>
        <fullName evidence="4">C2 domain-containing protein</fullName>
    </recommendedName>
</protein>
<keyword evidence="2" id="KW-0479">Metal-binding</keyword>
<proteinExistence type="inferred from homology"/>